<sequence>MIDRNATPRRNFLGRMAAAAVAGGLSWTGGHTAAAATQDWTSEVGGNHKCFFDFPNHKLSFPLVHIFNYIGTYASAFGVGNEQVGTVGTFYGGGPASSIFMGFNDEIWSSYKVGEYAGLDDSDGRPYTRNVFNRPTSDDS</sequence>
<reference evidence="1" key="1">
    <citation type="submission" date="2018-05" db="EMBL/GenBank/DDBJ databases">
        <authorList>
            <person name="Lanie J.A."/>
            <person name="Ng W.-L."/>
            <person name="Kazmierczak K.M."/>
            <person name="Andrzejewski T.M."/>
            <person name="Davidsen T.M."/>
            <person name="Wayne K.J."/>
            <person name="Tettelin H."/>
            <person name="Glass J.I."/>
            <person name="Rusch D."/>
            <person name="Podicherti R."/>
            <person name="Tsui H.-C.T."/>
            <person name="Winkler M.E."/>
        </authorList>
    </citation>
    <scope>NUCLEOTIDE SEQUENCE</scope>
</reference>
<name>A0A381WAK4_9ZZZZ</name>
<proteinExistence type="predicted"/>
<feature type="non-terminal residue" evidence="1">
    <location>
        <position position="140"/>
    </location>
</feature>
<dbReference type="EMBL" id="UINC01011192">
    <property type="protein sequence ID" value="SVA49515.1"/>
    <property type="molecule type" value="Genomic_DNA"/>
</dbReference>
<evidence type="ECO:0000313" key="1">
    <source>
        <dbReference type="EMBL" id="SVA49515.1"/>
    </source>
</evidence>
<gene>
    <name evidence="1" type="ORF">METZ01_LOCUS102369</name>
</gene>
<dbReference type="PROSITE" id="PS51318">
    <property type="entry name" value="TAT"/>
    <property type="match status" value="1"/>
</dbReference>
<dbReference type="AlphaFoldDB" id="A0A381WAK4"/>
<organism evidence="1">
    <name type="scientific">marine metagenome</name>
    <dbReference type="NCBI Taxonomy" id="408172"/>
    <lineage>
        <taxon>unclassified sequences</taxon>
        <taxon>metagenomes</taxon>
        <taxon>ecological metagenomes</taxon>
    </lineage>
</organism>
<protein>
    <submittedName>
        <fullName evidence="1">Uncharacterized protein</fullName>
    </submittedName>
</protein>
<accession>A0A381WAK4</accession>
<dbReference type="InterPro" id="IPR006311">
    <property type="entry name" value="TAT_signal"/>
</dbReference>